<keyword evidence="11" id="KW-1133">Transmembrane helix</keyword>
<feature type="active site" evidence="8">
    <location>
        <position position="295"/>
    </location>
</feature>
<dbReference type="AlphaFoldDB" id="A0A016W2U5"/>
<dbReference type="SUPFAM" id="SSF55486">
    <property type="entry name" value="Metalloproteases ('zincins'), catalytic domain"/>
    <property type="match status" value="1"/>
</dbReference>
<evidence type="ECO:0000256" key="7">
    <source>
        <dbReference type="PIRNR" id="PIRNR036365"/>
    </source>
</evidence>
<evidence type="ECO:0000256" key="1">
    <source>
        <dbReference type="ARBA" id="ARBA00004613"/>
    </source>
</evidence>
<keyword evidence="3" id="KW-0245">EGF-like domain</keyword>
<dbReference type="GO" id="GO:0004222">
    <property type="term" value="F:metalloendopeptidase activity"/>
    <property type="evidence" value="ECO:0007669"/>
    <property type="project" value="UniProtKB-UniRule"/>
</dbReference>
<keyword evidence="8 9" id="KW-0482">Metalloprotease</keyword>
<dbReference type="GO" id="GO:0018996">
    <property type="term" value="P:molting cycle, collagen and cuticulin-based cuticle"/>
    <property type="evidence" value="ECO:0007669"/>
    <property type="project" value="InterPro"/>
</dbReference>
<evidence type="ECO:0000256" key="3">
    <source>
        <dbReference type="ARBA" id="ARBA00022536"/>
    </source>
</evidence>
<proteinExistence type="predicted"/>
<dbReference type="Gene3D" id="2.60.120.290">
    <property type="entry name" value="Spermadhesin, CUB domain"/>
    <property type="match status" value="1"/>
</dbReference>
<keyword evidence="2 7" id="KW-0964">Secreted</keyword>
<comment type="caution">
    <text evidence="13">The sequence shown here is derived from an EMBL/GenBank/DDBJ whole genome shotgun (WGS) entry which is preliminary data.</text>
</comment>
<reference evidence="14" key="1">
    <citation type="journal article" date="2015" name="Nat. Genet.">
        <title>The genome and transcriptome of the zoonotic hookworm Ancylostoma ceylanicum identify infection-specific gene families.</title>
        <authorList>
            <person name="Schwarz E.M."/>
            <person name="Hu Y."/>
            <person name="Antoshechkin I."/>
            <person name="Miller M.M."/>
            <person name="Sternberg P.W."/>
            <person name="Aroian R.V."/>
        </authorList>
    </citation>
    <scope>NUCLEOTIDE SEQUENCE</scope>
    <source>
        <strain evidence="14">HY135</strain>
    </source>
</reference>
<dbReference type="PROSITE" id="PS51864">
    <property type="entry name" value="ASTACIN"/>
    <property type="match status" value="1"/>
</dbReference>
<keyword evidence="8 9" id="KW-0378">Hydrolase</keyword>
<feature type="binding site" evidence="8">
    <location>
        <position position="304"/>
    </location>
    <ligand>
        <name>Zn(2+)</name>
        <dbReference type="ChEBI" id="CHEBI:29105"/>
        <note>catalytic</note>
    </ligand>
</feature>
<dbReference type="CDD" id="cd04280">
    <property type="entry name" value="ZnMc_astacin_like"/>
    <property type="match status" value="1"/>
</dbReference>
<dbReference type="SUPFAM" id="SSF49854">
    <property type="entry name" value="Spermadhesin, CUB domain"/>
    <property type="match status" value="1"/>
</dbReference>
<evidence type="ECO:0000256" key="6">
    <source>
        <dbReference type="ARBA" id="ARBA00023180"/>
    </source>
</evidence>
<evidence type="ECO:0000256" key="2">
    <source>
        <dbReference type="ARBA" id="ARBA00022525"/>
    </source>
</evidence>
<feature type="region of interest" description="Disordered" evidence="10">
    <location>
        <begin position="562"/>
        <end position="584"/>
    </location>
</feature>
<keyword evidence="5" id="KW-1015">Disulfide bond</keyword>
<comment type="cofactor">
    <cofactor evidence="8 9">
        <name>Zn(2+)</name>
        <dbReference type="ChEBI" id="CHEBI:29105"/>
    </cofactor>
    <text evidence="8 9">Binds 1 zinc ion per subunit.</text>
</comment>
<protein>
    <recommendedName>
        <fullName evidence="7">Zinc metalloproteinase</fullName>
    </recommendedName>
</protein>
<name>A0A016W2U5_9BILA</name>
<keyword evidence="14" id="KW-1185">Reference proteome</keyword>
<dbReference type="OrthoDB" id="291007at2759"/>
<dbReference type="InterPro" id="IPR034035">
    <property type="entry name" value="Astacin-like_dom"/>
</dbReference>
<dbReference type="InterPro" id="IPR006026">
    <property type="entry name" value="Peptidase_Metallo"/>
</dbReference>
<evidence type="ECO:0000256" key="11">
    <source>
        <dbReference type="SAM" id="Phobius"/>
    </source>
</evidence>
<keyword evidence="4" id="KW-0732">Signal</keyword>
<keyword evidence="11" id="KW-0812">Transmembrane</keyword>
<dbReference type="EMBL" id="JARK01001338">
    <property type="protein sequence ID" value="EYC33323.1"/>
    <property type="molecule type" value="Genomic_DNA"/>
</dbReference>
<keyword evidence="8 9" id="KW-0479">Metal-binding</keyword>
<dbReference type="InterPro" id="IPR001506">
    <property type="entry name" value="Peptidase_M12A"/>
</dbReference>
<evidence type="ECO:0000313" key="14">
    <source>
        <dbReference type="Proteomes" id="UP000024635"/>
    </source>
</evidence>
<dbReference type="PANTHER" id="PTHR10127:SF793">
    <property type="entry name" value="ZINC METALLOPROTEINASE NAS-31"/>
    <property type="match status" value="1"/>
</dbReference>
<dbReference type="Proteomes" id="UP000024635">
    <property type="component" value="Unassembled WGS sequence"/>
</dbReference>
<feature type="binding site" evidence="8">
    <location>
        <position position="298"/>
    </location>
    <ligand>
        <name>Zn(2+)</name>
        <dbReference type="ChEBI" id="CHEBI:29105"/>
        <note>catalytic</note>
    </ligand>
</feature>
<keyword evidence="8 9" id="KW-0862">Zinc</keyword>
<dbReference type="InterPro" id="IPR017050">
    <property type="entry name" value="Metallopeptidase_nem"/>
</dbReference>
<organism evidence="13 14">
    <name type="scientific">Ancylostoma ceylanicum</name>
    <dbReference type="NCBI Taxonomy" id="53326"/>
    <lineage>
        <taxon>Eukaryota</taxon>
        <taxon>Metazoa</taxon>
        <taxon>Ecdysozoa</taxon>
        <taxon>Nematoda</taxon>
        <taxon>Chromadorea</taxon>
        <taxon>Rhabditida</taxon>
        <taxon>Rhabditina</taxon>
        <taxon>Rhabditomorpha</taxon>
        <taxon>Strongyloidea</taxon>
        <taxon>Ancylostomatidae</taxon>
        <taxon>Ancylostomatinae</taxon>
        <taxon>Ancylostoma</taxon>
    </lineage>
</organism>
<evidence type="ECO:0000259" key="12">
    <source>
        <dbReference type="PROSITE" id="PS51864"/>
    </source>
</evidence>
<dbReference type="InterPro" id="IPR024079">
    <property type="entry name" value="MetalloPept_cat_dom_sf"/>
</dbReference>
<dbReference type="GO" id="GO:0008270">
    <property type="term" value="F:zinc ion binding"/>
    <property type="evidence" value="ECO:0007669"/>
    <property type="project" value="UniProtKB-UniRule"/>
</dbReference>
<feature type="binding site" evidence="8">
    <location>
        <position position="294"/>
    </location>
    <ligand>
        <name>Zn(2+)</name>
        <dbReference type="ChEBI" id="CHEBI:29105"/>
        <note>catalytic</note>
    </ligand>
</feature>
<dbReference type="PRINTS" id="PR00480">
    <property type="entry name" value="ASTACIN"/>
</dbReference>
<evidence type="ECO:0000256" key="5">
    <source>
        <dbReference type="ARBA" id="ARBA00023157"/>
    </source>
</evidence>
<dbReference type="PIRSF" id="PIRSF036365">
    <property type="entry name" value="Astacin_nematoda"/>
    <property type="match status" value="1"/>
</dbReference>
<dbReference type="SMART" id="SM00235">
    <property type="entry name" value="ZnMc"/>
    <property type="match status" value="1"/>
</dbReference>
<dbReference type="InterPro" id="IPR035914">
    <property type="entry name" value="Sperma_CUB_dom_sf"/>
</dbReference>
<feature type="compositionally biased region" description="Pro residues" evidence="10">
    <location>
        <begin position="562"/>
        <end position="577"/>
    </location>
</feature>
<evidence type="ECO:0000313" key="13">
    <source>
        <dbReference type="EMBL" id="EYC33323.1"/>
    </source>
</evidence>
<comment type="caution">
    <text evidence="8">Lacks conserved residue(s) required for the propagation of feature annotation.</text>
</comment>
<dbReference type="GO" id="GO:0005576">
    <property type="term" value="C:extracellular region"/>
    <property type="evidence" value="ECO:0007669"/>
    <property type="project" value="UniProtKB-SubCell"/>
</dbReference>
<keyword evidence="11" id="KW-0472">Membrane</keyword>
<feature type="domain" description="Peptidase M12A" evidence="12">
    <location>
        <begin position="202"/>
        <end position="401"/>
    </location>
</feature>
<evidence type="ECO:0000256" key="10">
    <source>
        <dbReference type="SAM" id="MobiDB-lite"/>
    </source>
</evidence>
<gene>
    <name evidence="13" type="primary">Acey_s0002.g723</name>
    <name evidence="13" type="ORF">Y032_0002g723</name>
</gene>
<evidence type="ECO:0000256" key="4">
    <source>
        <dbReference type="ARBA" id="ARBA00022729"/>
    </source>
</evidence>
<evidence type="ECO:0000256" key="9">
    <source>
        <dbReference type="RuleBase" id="RU361183"/>
    </source>
</evidence>
<dbReference type="Gene3D" id="3.40.390.10">
    <property type="entry name" value="Collagenase (Catalytic Domain)"/>
    <property type="match status" value="1"/>
</dbReference>
<keyword evidence="8 9" id="KW-0645">Protease</keyword>
<keyword evidence="6" id="KW-0325">Glycoprotein</keyword>
<dbReference type="PANTHER" id="PTHR10127">
    <property type="entry name" value="DISCOIDIN, CUB, EGF, LAMININ , AND ZINC METALLOPROTEASE DOMAIN CONTAINING"/>
    <property type="match status" value="1"/>
</dbReference>
<accession>A0A016W2U5</accession>
<comment type="subcellular location">
    <subcellularLocation>
        <location evidence="1 7">Secreted</location>
    </subcellularLocation>
</comment>
<dbReference type="MEROPS" id="M12.310"/>
<evidence type="ECO:0000256" key="8">
    <source>
        <dbReference type="PROSITE-ProRule" id="PRU01211"/>
    </source>
</evidence>
<dbReference type="GO" id="GO:0006508">
    <property type="term" value="P:proteolysis"/>
    <property type="evidence" value="ECO:0007669"/>
    <property type="project" value="UniProtKB-KW"/>
</dbReference>
<feature type="transmembrane region" description="Helical" evidence="11">
    <location>
        <begin position="65"/>
        <end position="85"/>
    </location>
</feature>
<sequence>MTIPVMYTYAHKSHGSSVLRGRSGYNLEPESGSLKAVLATRYACNVGKRVLAYPINKINGFTQEFGMRVLFLCLLFVACANAGLFDSKFSEKIKNLLGKIKNALDSKALLAIREKLHRLKDKIAAKLTLSPERKAELAEKLKNLIRRKRDHIQPKGDNVEEINHKVGMDKLLFQSDIVLTSEQADEYAEDIEADYENRPKRQAYRDRRYPLTLWANGVNYFFHPNASAKVKSVFKKGAQAWMKDTCIEFRETSTERDSIRVFMADGCWSFVGRLGGIQNLSLGDGCESVGTAAHEIGHALGFFHTQSRHDRDEYILLNTRSIEPDWLDQFAKQSVLMNDNYGITYDYGSIMHYGALSATVNGEPTMIPRDRTYIETLGSHIISFYELLMLNKHYGCMARCKEATSAKCKMGGFPHPRNCSKCICPSGYGGDFCDQRPEGCGAVLTATTTYKTLRDKLGNARAGQVAREDFMFCNYWIEALEGSRIEIKFVGFSGGVAIDGCTYAGVEIKTHPDQKMTGYRVCSPDDAGLTLISSSNRVPIITYNRIYETEAILEYRIVPGSQPRPTPYPQSTRPPRPSTSSSCRDSAQCSTLVKYKDFCNSESFTPATKKILCPVSCHLC</sequence>
<dbReference type="Pfam" id="PF01400">
    <property type="entry name" value="Astacin"/>
    <property type="match status" value="1"/>
</dbReference>